<accession>A0AAD9MHG8</accession>
<gene>
    <name evidence="7" type="ORF">QBZ16_005028</name>
</gene>
<evidence type="ECO:0000256" key="3">
    <source>
        <dbReference type="ARBA" id="ARBA00022989"/>
    </source>
</evidence>
<dbReference type="Proteomes" id="UP001255856">
    <property type="component" value="Unassembled WGS sequence"/>
</dbReference>
<evidence type="ECO:0000259" key="6">
    <source>
        <dbReference type="Pfam" id="PF03151"/>
    </source>
</evidence>
<comment type="caution">
    <text evidence="7">The sequence shown here is derived from an EMBL/GenBank/DDBJ whole genome shotgun (WGS) entry which is preliminary data.</text>
</comment>
<keyword evidence="8" id="KW-1185">Reference proteome</keyword>
<keyword evidence="4 5" id="KW-0472">Membrane</keyword>
<feature type="domain" description="Sugar phosphate transporter" evidence="6">
    <location>
        <begin position="58"/>
        <end position="340"/>
    </location>
</feature>
<proteinExistence type="predicted"/>
<evidence type="ECO:0000256" key="1">
    <source>
        <dbReference type="ARBA" id="ARBA00004141"/>
    </source>
</evidence>
<dbReference type="InterPro" id="IPR004853">
    <property type="entry name" value="Sugar_P_trans_dom"/>
</dbReference>
<organism evidence="7 8">
    <name type="scientific">Prototheca wickerhamii</name>
    <dbReference type="NCBI Taxonomy" id="3111"/>
    <lineage>
        <taxon>Eukaryota</taxon>
        <taxon>Viridiplantae</taxon>
        <taxon>Chlorophyta</taxon>
        <taxon>core chlorophytes</taxon>
        <taxon>Trebouxiophyceae</taxon>
        <taxon>Chlorellales</taxon>
        <taxon>Chlorellaceae</taxon>
        <taxon>Prototheca</taxon>
    </lineage>
</organism>
<feature type="transmembrane region" description="Helical" evidence="5">
    <location>
        <begin position="81"/>
        <end position="102"/>
    </location>
</feature>
<keyword evidence="2 5" id="KW-0812">Transmembrane</keyword>
<feature type="transmembrane region" description="Helical" evidence="5">
    <location>
        <begin position="324"/>
        <end position="341"/>
    </location>
</feature>
<evidence type="ECO:0000256" key="4">
    <source>
        <dbReference type="ARBA" id="ARBA00023136"/>
    </source>
</evidence>
<dbReference type="EMBL" id="JASFZW010000008">
    <property type="protein sequence ID" value="KAK2076802.1"/>
    <property type="molecule type" value="Genomic_DNA"/>
</dbReference>
<evidence type="ECO:0000256" key="2">
    <source>
        <dbReference type="ARBA" id="ARBA00022692"/>
    </source>
</evidence>
<feature type="transmembrane region" description="Helical" evidence="5">
    <location>
        <begin position="49"/>
        <end position="69"/>
    </location>
</feature>
<feature type="transmembrane region" description="Helical" evidence="5">
    <location>
        <begin position="257"/>
        <end position="290"/>
    </location>
</feature>
<keyword evidence="3 5" id="KW-1133">Transmembrane helix</keyword>
<name>A0AAD9MHG8_PROWI</name>
<dbReference type="AlphaFoldDB" id="A0AAD9MHG8"/>
<sequence length="367" mass="39505">MMVDRYSRALLSSAASPKAGLQEGPDQDPENIQPALSNSHLVAGTHPRANLIVAASSSLLWMLVSSWLIVVNKQLLSGGFAYPMALSGLGMTFSGVASYFVCRVFKFVEAKRTMTYRFYCTRILPVGFLMALTLLFGNLAYLYLTVAFIQILKAFTPVITMAALFVAKLERPTPRLIASVVVIAIGTAIAAAGELNFSLLGLTIMMLSEVFEAVRLVMTQKLLTGLRFHPIEGLMYLAPATTLWLFLGSLFLELPSILGSGALLVVTANPVSFCLAAVLGFGVNSMAYIVIQTSSSLTLKVLGTVKNAIVVLLGIVLFNEHVSGTQLVGYIISALAFFWYQQIKMQQVHGKPAPPPESPPPKGSPAI</sequence>
<reference evidence="7" key="1">
    <citation type="submission" date="2021-01" db="EMBL/GenBank/DDBJ databases">
        <authorList>
            <person name="Eckstrom K.M.E."/>
        </authorList>
    </citation>
    <scope>NUCLEOTIDE SEQUENCE</scope>
    <source>
        <strain evidence="7">UVCC 0001</strain>
    </source>
</reference>
<evidence type="ECO:0000313" key="7">
    <source>
        <dbReference type="EMBL" id="KAK2076802.1"/>
    </source>
</evidence>
<dbReference type="InterPro" id="IPR050186">
    <property type="entry name" value="TPT_transporter"/>
</dbReference>
<feature type="transmembrane region" description="Helical" evidence="5">
    <location>
        <begin position="176"/>
        <end position="193"/>
    </location>
</feature>
<protein>
    <recommendedName>
        <fullName evidence="6">Sugar phosphate transporter domain-containing protein</fullName>
    </recommendedName>
</protein>
<dbReference type="Pfam" id="PF03151">
    <property type="entry name" value="TPT"/>
    <property type="match status" value="1"/>
</dbReference>
<feature type="transmembrane region" description="Helical" evidence="5">
    <location>
        <begin position="123"/>
        <end position="144"/>
    </location>
</feature>
<dbReference type="GO" id="GO:0016020">
    <property type="term" value="C:membrane"/>
    <property type="evidence" value="ECO:0007669"/>
    <property type="project" value="UniProtKB-SubCell"/>
</dbReference>
<comment type="subcellular location">
    <subcellularLocation>
        <location evidence="1">Membrane</location>
        <topology evidence="1">Multi-pass membrane protein</topology>
    </subcellularLocation>
</comment>
<feature type="transmembrane region" description="Helical" evidence="5">
    <location>
        <begin position="150"/>
        <end position="169"/>
    </location>
</feature>
<evidence type="ECO:0000256" key="5">
    <source>
        <dbReference type="SAM" id="Phobius"/>
    </source>
</evidence>
<evidence type="ECO:0000313" key="8">
    <source>
        <dbReference type="Proteomes" id="UP001255856"/>
    </source>
</evidence>
<dbReference type="PANTHER" id="PTHR11132">
    <property type="entry name" value="SOLUTE CARRIER FAMILY 35"/>
    <property type="match status" value="1"/>
</dbReference>